<accession>A0A6G8JLU2</accession>
<dbReference type="EMBL" id="CP015030">
    <property type="protein sequence ID" value="QIM67828.1"/>
    <property type="molecule type" value="Genomic_DNA"/>
</dbReference>
<name>A0A6G8JLU2_9PAST</name>
<protein>
    <submittedName>
        <fullName evidence="1">Uncharacterized protein</fullName>
    </submittedName>
</protein>
<dbReference type="AlphaFoldDB" id="A0A6G8JLU2"/>
<evidence type="ECO:0000313" key="1">
    <source>
        <dbReference type="EMBL" id="QIM67828.1"/>
    </source>
</evidence>
<gene>
    <name evidence="1" type="ORF">A4G16_03595</name>
</gene>
<reference evidence="1 2" key="1">
    <citation type="submission" date="2016-03" db="EMBL/GenBank/DDBJ databases">
        <authorList>
            <person name="Bojesen A.M."/>
            <person name="Planet P."/>
            <person name="Hansen M.J."/>
        </authorList>
    </citation>
    <scope>NUCLEOTIDE SEQUENCE [LARGE SCALE GENOMIC DNA]</scope>
    <source>
        <strain evidence="1 2">B 234/94</strain>
    </source>
</reference>
<organism evidence="1 2">
    <name type="scientific">Mannheimia granulomatis</name>
    <dbReference type="NCBI Taxonomy" id="85402"/>
    <lineage>
        <taxon>Bacteria</taxon>
        <taxon>Pseudomonadati</taxon>
        <taxon>Pseudomonadota</taxon>
        <taxon>Gammaproteobacteria</taxon>
        <taxon>Pasteurellales</taxon>
        <taxon>Pasteurellaceae</taxon>
        <taxon>Mannheimia</taxon>
    </lineage>
</organism>
<sequence length="122" mass="13462">MPSVGGCGHNDLTTTYDANRKRYTSGLFLSQIYQHQGTTTPEIYSEFAIRATPRNKALSTNKGGYSYVAVEPLSHLSKSDKLFYPLTKTYDTMKNPTQTLNGLTAITTPIVLSTRFQGVAYA</sequence>
<dbReference type="Proteomes" id="UP000501366">
    <property type="component" value="Chromosome"/>
</dbReference>
<dbReference type="KEGG" id="mgra:A4G16_03595"/>
<proteinExistence type="predicted"/>
<evidence type="ECO:0000313" key="2">
    <source>
        <dbReference type="Proteomes" id="UP000501366"/>
    </source>
</evidence>